<dbReference type="Pfam" id="PF08666">
    <property type="entry name" value="SAF"/>
    <property type="match status" value="1"/>
</dbReference>
<name>A0A2M6W192_9BACT</name>
<organism evidence="2 3">
    <name type="scientific">Candidatus Magasanikbacteria bacterium CG10_big_fil_rev_8_21_14_0_10_43_6</name>
    <dbReference type="NCBI Taxonomy" id="1974650"/>
    <lineage>
        <taxon>Bacteria</taxon>
        <taxon>Candidatus Magasanikiibacteriota</taxon>
    </lineage>
</organism>
<dbReference type="Proteomes" id="UP000229362">
    <property type="component" value="Unassembled WGS sequence"/>
</dbReference>
<dbReference type="NCBIfam" id="TIGR03586">
    <property type="entry name" value="PseI"/>
    <property type="match status" value="1"/>
</dbReference>
<dbReference type="InterPro" id="IPR006190">
    <property type="entry name" value="SAF_AFP_Neu5Ac"/>
</dbReference>
<dbReference type="Gene3D" id="3.20.20.70">
    <property type="entry name" value="Aldolase class I"/>
    <property type="match status" value="1"/>
</dbReference>
<dbReference type="PROSITE" id="PS50844">
    <property type="entry name" value="AFP_LIKE"/>
    <property type="match status" value="1"/>
</dbReference>
<evidence type="ECO:0000259" key="1">
    <source>
        <dbReference type="PROSITE" id="PS50844"/>
    </source>
</evidence>
<dbReference type="SUPFAM" id="SSF51569">
    <property type="entry name" value="Aldolase"/>
    <property type="match status" value="1"/>
</dbReference>
<comment type="caution">
    <text evidence="2">The sequence shown here is derived from an EMBL/GenBank/DDBJ whole genome shotgun (WGS) entry which is preliminary data.</text>
</comment>
<dbReference type="GO" id="GO:0016051">
    <property type="term" value="P:carbohydrate biosynthetic process"/>
    <property type="evidence" value="ECO:0007669"/>
    <property type="project" value="InterPro"/>
</dbReference>
<dbReference type="SUPFAM" id="SSF51269">
    <property type="entry name" value="AFP III-like domain"/>
    <property type="match status" value="1"/>
</dbReference>
<evidence type="ECO:0000313" key="2">
    <source>
        <dbReference type="EMBL" id="PIT86548.1"/>
    </source>
</evidence>
<dbReference type="PANTHER" id="PTHR42966:SF2">
    <property type="entry name" value="PSEUDAMINIC ACID SYNTHASE"/>
    <property type="match status" value="1"/>
</dbReference>
<dbReference type="InterPro" id="IPR051690">
    <property type="entry name" value="PseI-like"/>
</dbReference>
<dbReference type="Pfam" id="PF03102">
    <property type="entry name" value="NeuB"/>
    <property type="match status" value="1"/>
</dbReference>
<dbReference type="GO" id="GO:0047444">
    <property type="term" value="F:N-acylneuraminate-9-phosphate synthase activity"/>
    <property type="evidence" value="ECO:0007669"/>
    <property type="project" value="TreeGrafter"/>
</dbReference>
<feature type="domain" description="AFP-like" evidence="1">
    <location>
        <begin position="303"/>
        <end position="361"/>
    </location>
</feature>
<sequence length="362" mass="40156">MDSIIIQTPKGERTIGTGHPCFIIAEMSGNHNHDYNKAVEIIHAAAAAGADAVKLQTYTPDTMTIDCDKPAFTVNNEDNPDLWKGKNLHALYQTAYTPWEWQPKLQHVAKEAGIVLFSTPFDPTAVDFLEDMHVPLYKIASYEATDLVLLRAVAKTGKPVIMSVGFATLEEVTWAIQTLRDNGAGEIIVLHCVTGYAGEADLSAMNLRTMLDIGKRFNVTVGFSDNNGGIEVPITAVAMGATVVEKHFMIDRNEGGPDARFSVQPNEFEGMVKGIRKTEKIMGTIRYGCQSPQEEENTFFRRSLFVVENMKKGEVFTEKNMRSIRPSVGMESKYYDDVLGATATQDIERGTPLQWELIQKKV</sequence>
<protein>
    <submittedName>
        <fullName evidence="2">Pseudaminic acid synthase</fullName>
    </submittedName>
</protein>
<dbReference type="Gene3D" id="3.90.1210.10">
    <property type="entry name" value="Antifreeze-like/N-acetylneuraminic acid synthase C-terminal domain"/>
    <property type="match status" value="1"/>
</dbReference>
<dbReference type="SMART" id="SM00858">
    <property type="entry name" value="SAF"/>
    <property type="match status" value="1"/>
</dbReference>
<dbReference type="PANTHER" id="PTHR42966">
    <property type="entry name" value="N-ACETYLNEURAMINATE SYNTHASE"/>
    <property type="match status" value="1"/>
</dbReference>
<dbReference type="InterPro" id="IPR057736">
    <property type="entry name" value="SAF_PseI/NeuA/NeuB"/>
</dbReference>
<dbReference type="InterPro" id="IPR013785">
    <property type="entry name" value="Aldolase_TIM"/>
</dbReference>
<dbReference type="InterPro" id="IPR013132">
    <property type="entry name" value="PseI/NeuA/B-like_N"/>
</dbReference>
<dbReference type="CDD" id="cd11615">
    <property type="entry name" value="SAF_NeuB_like"/>
    <property type="match status" value="1"/>
</dbReference>
<dbReference type="InterPro" id="IPR036732">
    <property type="entry name" value="AFP_Neu5c_C_sf"/>
</dbReference>
<evidence type="ECO:0000313" key="3">
    <source>
        <dbReference type="Proteomes" id="UP000229362"/>
    </source>
</evidence>
<dbReference type="EMBL" id="PFBZ01000108">
    <property type="protein sequence ID" value="PIT86548.1"/>
    <property type="molecule type" value="Genomic_DNA"/>
</dbReference>
<dbReference type="AlphaFoldDB" id="A0A2M6W192"/>
<dbReference type="InterPro" id="IPR013974">
    <property type="entry name" value="SAF"/>
</dbReference>
<proteinExistence type="predicted"/>
<accession>A0A2M6W192</accession>
<dbReference type="InterPro" id="IPR020030">
    <property type="entry name" value="Pseudaminic_synth_PseI"/>
</dbReference>
<reference evidence="3" key="1">
    <citation type="submission" date="2017-09" db="EMBL/GenBank/DDBJ databases">
        <title>Depth-based differentiation of microbial function through sediment-hosted aquifers and enrichment of novel symbionts in the deep terrestrial subsurface.</title>
        <authorList>
            <person name="Probst A.J."/>
            <person name="Ladd B."/>
            <person name="Jarett J.K."/>
            <person name="Geller-Mcgrath D.E."/>
            <person name="Sieber C.M.K."/>
            <person name="Emerson J.B."/>
            <person name="Anantharaman K."/>
            <person name="Thomas B.C."/>
            <person name="Malmstrom R."/>
            <person name="Stieglmeier M."/>
            <person name="Klingl A."/>
            <person name="Woyke T."/>
            <person name="Ryan C.M."/>
            <person name="Banfield J.F."/>
        </authorList>
    </citation>
    <scope>NUCLEOTIDE SEQUENCE [LARGE SCALE GENOMIC DNA]</scope>
</reference>
<gene>
    <name evidence="2" type="primary">pseI</name>
    <name evidence="2" type="ORF">COU33_02495</name>
</gene>